<name>A0A511FI43_9CELL</name>
<dbReference type="Pfam" id="PF00294">
    <property type="entry name" value="PfkB"/>
    <property type="match status" value="1"/>
</dbReference>
<evidence type="ECO:0000313" key="7">
    <source>
        <dbReference type="Proteomes" id="UP000321723"/>
    </source>
</evidence>
<proteinExistence type="predicted"/>
<dbReference type="InterPro" id="IPR011611">
    <property type="entry name" value="PfkB_dom"/>
</dbReference>
<feature type="region of interest" description="Disordered" evidence="3">
    <location>
        <begin position="287"/>
        <end position="306"/>
    </location>
</feature>
<dbReference type="RefSeq" id="WP_146839684.1">
    <property type="nucleotide sequence ID" value="NZ_BJVQ01000058.1"/>
</dbReference>
<evidence type="ECO:0000313" key="5">
    <source>
        <dbReference type="EMBL" id="GEL48027.1"/>
    </source>
</evidence>
<reference evidence="5 7" key="1">
    <citation type="submission" date="2019-07" db="EMBL/GenBank/DDBJ databases">
        <title>Whole genome shotgun sequence of Cellulomonas hominis NBRC 16055.</title>
        <authorList>
            <person name="Hosoyama A."/>
            <person name="Uohara A."/>
            <person name="Ohji S."/>
            <person name="Ichikawa N."/>
        </authorList>
    </citation>
    <scope>NUCLEOTIDE SEQUENCE [LARGE SCALE GENOMIC DNA]</scope>
    <source>
        <strain evidence="5 7">NBRC 16055</strain>
    </source>
</reference>
<evidence type="ECO:0000259" key="4">
    <source>
        <dbReference type="Pfam" id="PF00294"/>
    </source>
</evidence>
<dbReference type="Proteomes" id="UP000564629">
    <property type="component" value="Unassembled WGS sequence"/>
</dbReference>
<dbReference type="GO" id="GO:0004747">
    <property type="term" value="F:ribokinase activity"/>
    <property type="evidence" value="ECO:0007669"/>
    <property type="project" value="UniProtKB-EC"/>
</dbReference>
<dbReference type="Gene3D" id="3.40.1190.20">
    <property type="match status" value="1"/>
</dbReference>
<evidence type="ECO:0000256" key="1">
    <source>
        <dbReference type="ARBA" id="ARBA00022679"/>
    </source>
</evidence>
<feature type="compositionally biased region" description="Low complexity" evidence="3">
    <location>
        <begin position="296"/>
        <end position="306"/>
    </location>
</feature>
<gene>
    <name evidence="5" type="ORF">CHO01_31430</name>
    <name evidence="6" type="ORF">HNR08_002061</name>
</gene>
<accession>A0A511FI43</accession>
<dbReference type="PANTHER" id="PTHR10584:SF166">
    <property type="entry name" value="RIBOKINASE"/>
    <property type="match status" value="1"/>
</dbReference>
<protein>
    <submittedName>
        <fullName evidence="5">Carbohydrate kinase family protein</fullName>
    </submittedName>
    <submittedName>
        <fullName evidence="6">Ribokinase</fullName>
        <ecNumber evidence="6">2.7.1.15</ecNumber>
    </submittedName>
</protein>
<evidence type="ECO:0000256" key="2">
    <source>
        <dbReference type="ARBA" id="ARBA00022777"/>
    </source>
</evidence>
<evidence type="ECO:0000256" key="3">
    <source>
        <dbReference type="SAM" id="MobiDB-lite"/>
    </source>
</evidence>
<keyword evidence="2 5" id="KW-0418">Kinase</keyword>
<sequence length="306" mass="31142">MTRVVVVGYASLDHAMQLGTFHGPDATSIVTGRLSEEWPRPGGIAHHVRALHASGARADVQPVSWVGPDAGGAGWVRALTDAGAGSAGVRACGTRTPSSYLMYTGDGGAVCVFDPADCHHDDGALTAAQRDVVRTADWCVLAVAPQRATRDVLALLPAHARVVWAVKHDAAAYPPDLVAELLGRADVVSLSAGERGFLDLPGVPVHDRVRPGALVVETRGAAGVHARLGTAELDVAVRPVDAVDTTGAGDTFVATLVAGLLDAPAPLTPAAAGPALAAAAAAATDLIASRGDRRPTPAARPAPIKE</sequence>
<dbReference type="OrthoDB" id="9795789at2"/>
<feature type="domain" description="Carbohydrate kinase PfkB" evidence="4">
    <location>
        <begin position="1"/>
        <end position="282"/>
    </location>
</feature>
<dbReference type="GO" id="GO:0005829">
    <property type="term" value="C:cytosol"/>
    <property type="evidence" value="ECO:0007669"/>
    <property type="project" value="TreeGrafter"/>
</dbReference>
<evidence type="ECO:0000313" key="8">
    <source>
        <dbReference type="Proteomes" id="UP000564629"/>
    </source>
</evidence>
<keyword evidence="1 6" id="KW-0808">Transferase</keyword>
<dbReference type="EC" id="2.7.1.15" evidence="6"/>
<organism evidence="5 7">
    <name type="scientific">Cellulomonas hominis</name>
    <dbReference type="NCBI Taxonomy" id="156981"/>
    <lineage>
        <taxon>Bacteria</taxon>
        <taxon>Bacillati</taxon>
        <taxon>Actinomycetota</taxon>
        <taxon>Actinomycetes</taxon>
        <taxon>Micrococcales</taxon>
        <taxon>Cellulomonadaceae</taxon>
        <taxon>Cellulomonas</taxon>
    </lineage>
</organism>
<keyword evidence="7" id="KW-1185">Reference proteome</keyword>
<reference evidence="6 8" key="2">
    <citation type="submission" date="2020-08" db="EMBL/GenBank/DDBJ databases">
        <title>Sequencing the genomes of 1000 actinobacteria strains.</title>
        <authorList>
            <person name="Klenk H.-P."/>
        </authorList>
    </citation>
    <scope>NUCLEOTIDE SEQUENCE [LARGE SCALE GENOMIC DNA]</scope>
    <source>
        <strain evidence="6 8">DSM 9581</strain>
    </source>
</reference>
<dbReference type="Proteomes" id="UP000321723">
    <property type="component" value="Unassembled WGS sequence"/>
</dbReference>
<comment type="caution">
    <text evidence="5">The sequence shown here is derived from an EMBL/GenBank/DDBJ whole genome shotgun (WGS) entry which is preliminary data.</text>
</comment>
<dbReference type="PANTHER" id="PTHR10584">
    <property type="entry name" value="SUGAR KINASE"/>
    <property type="match status" value="1"/>
</dbReference>
<evidence type="ECO:0000313" key="6">
    <source>
        <dbReference type="EMBL" id="MBB5473325.1"/>
    </source>
</evidence>
<dbReference type="EMBL" id="JACHDN010000001">
    <property type="protein sequence ID" value="MBB5473325.1"/>
    <property type="molecule type" value="Genomic_DNA"/>
</dbReference>
<dbReference type="AlphaFoldDB" id="A0A511FI43"/>
<dbReference type="SUPFAM" id="SSF53613">
    <property type="entry name" value="Ribokinase-like"/>
    <property type="match status" value="1"/>
</dbReference>
<dbReference type="EMBL" id="BJVQ01000058">
    <property type="protein sequence ID" value="GEL48027.1"/>
    <property type="molecule type" value="Genomic_DNA"/>
</dbReference>
<dbReference type="InterPro" id="IPR029056">
    <property type="entry name" value="Ribokinase-like"/>
</dbReference>